<dbReference type="InterPro" id="IPR042099">
    <property type="entry name" value="ANL_N_sf"/>
</dbReference>
<evidence type="ECO:0000313" key="3">
    <source>
        <dbReference type="EMBL" id="CAB4324454.1"/>
    </source>
</evidence>
<reference evidence="4" key="1">
    <citation type="submission" date="2020-05" db="EMBL/GenBank/DDBJ databases">
        <authorList>
            <person name="Chiriac C."/>
            <person name="Salcher M."/>
            <person name="Ghai R."/>
            <person name="Kavagutti S V."/>
        </authorList>
    </citation>
    <scope>NUCLEOTIDE SEQUENCE</scope>
</reference>
<dbReference type="PANTHER" id="PTHR43767:SF1">
    <property type="entry name" value="NONRIBOSOMAL PEPTIDE SYNTHASE PES1 (EUROFUNG)-RELATED"/>
    <property type="match status" value="1"/>
</dbReference>
<name>A0A6J7ISA1_9ZZZZ</name>
<dbReference type="EMBL" id="CAFBNC010000033">
    <property type="protein sequence ID" value="CAB4934143.1"/>
    <property type="molecule type" value="Genomic_DNA"/>
</dbReference>
<dbReference type="Pfam" id="PF00501">
    <property type="entry name" value="AMP-binding"/>
    <property type="match status" value="1"/>
</dbReference>
<gene>
    <name evidence="3" type="ORF">UFOPK1392_02224</name>
    <name evidence="4" type="ORF">UFOPK3733_00853</name>
</gene>
<evidence type="ECO:0000313" key="4">
    <source>
        <dbReference type="EMBL" id="CAB4934143.1"/>
    </source>
</evidence>
<dbReference type="InterPro" id="IPR025110">
    <property type="entry name" value="AMP-bd_C"/>
</dbReference>
<dbReference type="SUPFAM" id="SSF56801">
    <property type="entry name" value="Acetyl-CoA synthetase-like"/>
    <property type="match status" value="1"/>
</dbReference>
<dbReference type="Gene3D" id="3.40.50.12780">
    <property type="entry name" value="N-terminal domain of ligase-like"/>
    <property type="match status" value="1"/>
</dbReference>
<dbReference type="EMBL" id="CAEMXZ010000150">
    <property type="protein sequence ID" value="CAB4324454.1"/>
    <property type="molecule type" value="Genomic_DNA"/>
</dbReference>
<dbReference type="Gene3D" id="3.30.300.30">
    <property type="match status" value="1"/>
</dbReference>
<sequence>MPDLVAIAQTGQAFVDSMRRAWDAGDAVLPVDSRLPAAGITALLEAMRPRRIIAIDGSSSALLESRATEPGDALVVPTSGSTGVPKGVVHTHSSIQASARSTSTALGVDPSHDRWLCCLPLSHIAGLAVVSRALTFDMPLEVHERFDADAVMRAAADGATLTALVPTALARIDAAAFRRIIVGGSAAPAYVPENCVMSYGMTETGSAVVFDGYALPGVQLRIVDDEIQVRGEMLLRCYRDGTDPRTADGWLATNDAGSIDGDGLLTVQGRRGDLIITGGENVWPAPVEAALELLASIAEVAVIGRPDDEWGQLVTAVVVPSDPAAPPSLDELRDAIRQSLPAFCAPRALELRKELPRTALGKVERRSL</sequence>
<accession>A0A6J7ISA1</accession>
<dbReference type="CDD" id="cd04433">
    <property type="entry name" value="AFD_class_I"/>
    <property type="match status" value="1"/>
</dbReference>
<dbReference type="PANTHER" id="PTHR43767">
    <property type="entry name" value="LONG-CHAIN-FATTY-ACID--COA LIGASE"/>
    <property type="match status" value="1"/>
</dbReference>
<organism evidence="4">
    <name type="scientific">freshwater metagenome</name>
    <dbReference type="NCBI Taxonomy" id="449393"/>
    <lineage>
        <taxon>unclassified sequences</taxon>
        <taxon>metagenomes</taxon>
        <taxon>ecological metagenomes</taxon>
    </lineage>
</organism>
<dbReference type="InterPro" id="IPR050237">
    <property type="entry name" value="ATP-dep_AMP-bd_enzyme"/>
</dbReference>
<dbReference type="InterPro" id="IPR020845">
    <property type="entry name" value="AMP-binding_CS"/>
</dbReference>
<dbReference type="PROSITE" id="PS00455">
    <property type="entry name" value="AMP_BINDING"/>
    <property type="match status" value="1"/>
</dbReference>
<evidence type="ECO:0000259" key="2">
    <source>
        <dbReference type="Pfam" id="PF13193"/>
    </source>
</evidence>
<dbReference type="Pfam" id="PF13193">
    <property type="entry name" value="AMP-binding_C"/>
    <property type="match status" value="1"/>
</dbReference>
<feature type="domain" description="AMP-dependent synthetase/ligase" evidence="1">
    <location>
        <begin position="69"/>
        <end position="236"/>
    </location>
</feature>
<feature type="domain" description="AMP-binding enzyme C-terminal" evidence="2">
    <location>
        <begin position="287"/>
        <end position="362"/>
    </location>
</feature>
<proteinExistence type="predicted"/>
<evidence type="ECO:0000259" key="1">
    <source>
        <dbReference type="Pfam" id="PF00501"/>
    </source>
</evidence>
<dbReference type="InterPro" id="IPR000873">
    <property type="entry name" value="AMP-dep_synth/lig_dom"/>
</dbReference>
<protein>
    <submittedName>
        <fullName evidence="4">Unannotated protein</fullName>
    </submittedName>
</protein>
<dbReference type="InterPro" id="IPR045851">
    <property type="entry name" value="AMP-bd_C_sf"/>
</dbReference>
<dbReference type="AlphaFoldDB" id="A0A6J7ISA1"/>
<dbReference type="GO" id="GO:0016878">
    <property type="term" value="F:acid-thiol ligase activity"/>
    <property type="evidence" value="ECO:0007669"/>
    <property type="project" value="UniProtKB-ARBA"/>
</dbReference>